<comment type="pathway">
    <text evidence="1">Cell wall biogenesis; peptidoglycan biosynthesis.</text>
</comment>
<proteinExistence type="predicted"/>
<keyword evidence="9" id="KW-0812">Transmembrane</keyword>
<keyword evidence="12" id="KW-1185">Reference proteome</keyword>
<dbReference type="Proteomes" id="UP000600139">
    <property type="component" value="Unassembled WGS sequence"/>
</dbReference>
<gene>
    <name evidence="11" type="ORF">JIN84_02330</name>
</gene>
<dbReference type="GO" id="GO:0008955">
    <property type="term" value="F:peptidoglycan glycosyltransferase activity"/>
    <property type="evidence" value="ECO:0007669"/>
    <property type="project" value="UniProtKB-EC"/>
</dbReference>
<reference evidence="11" key="1">
    <citation type="submission" date="2021-01" db="EMBL/GenBank/DDBJ databases">
        <title>Modified the classification status of verrucomicrobia.</title>
        <authorList>
            <person name="Feng X."/>
        </authorList>
    </citation>
    <scope>NUCLEOTIDE SEQUENCE</scope>
    <source>
        <strain evidence="11">JCM 18052</strain>
    </source>
</reference>
<keyword evidence="9" id="KW-1133">Transmembrane helix</keyword>
<dbReference type="PANTHER" id="PTHR32282">
    <property type="entry name" value="BINDING PROTEIN TRANSPEPTIDASE, PUTATIVE-RELATED"/>
    <property type="match status" value="1"/>
</dbReference>
<comment type="catalytic activity">
    <reaction evidence="8">
        <text>[GlcNAc-(1-&gt;4)-Mur2Ac(oyl-L-Ala-gamma-D-Glu-L-Lys-D-Ala-D-Ala)](n)-di-trans,octa-cis-undecaprenyl diphosphate + beta-D-GlcNAc-(1-&gt;4)-Mur2Ac(oyl-L-Ala-gamma-D-Glu-L-Lys-D-Ala-D-Ala)-di-trans,octa-cis-undecaprenyl diphosphate = [GlcNAc-(1-&gt;4)-Mur2Ac(oyl-L-Ala-gamma-D-Glu-L-Lys-D-Ala-D-Ala)](n+1)-di-trans,octa-cis-undecaprenyl diphosphate + di-trans,octa-cis-undecaprenyl diphosphate + H(+)</text>
        <dbReference type="Rhea" id="RHEA:23708"/>
        <dbReference type="Rhea" id="RHEA-COMP:9602"/>
        <dbReference type="Rhea" id="RHEA-COMP:9603"/>
        <dbReference type="ChEBI" id="CHEBI:15378"/>
        <dbReference type="ChEBI" id="CHEBI:58405"/>
        <dbReference type="ChEBI" id="CHEBI:60033"/>
        <dbReference type="ChEBI" id="CHEBI:78435"/>
        <dbReference type="EC" id="2.4.99.28"/>
    </reaction>
</comment>
<dbReference type="Gene3D" id="1.10.3810.10">
    <property type="entry name" value="Biosynthetic peptidoglycan transglycosylase-like"/>
    <property type="match status" value="1"/>
</dbReference>
<dbReference type="GO" id="GO:0009252">
    <property type="term" value="P:peptidoglycan biosynthetic process"/>
    <property type="evidence" value="ECO:0007669"/>
    <property type="project" value="UniProtKB-KW"/>
</dbReference>
<evidence type="ECO:0000313" key="12">
    <source>
        <dbReference type="Proteomes" id="UP000600139"/>
    </source>
</evidence>
<dbReference type="Gene3D" id="3.40.710.10">
    <property type="entry name" value="DD-peptidase/beta-lactamase superfamily"/>
    <property type="match status" value="2"/>
</dbReference>
<keyword evidence="2" id="KW-0121">Carboxypeptidase</keyword>
<dbReference type="GO" id="GO:0004180">
    <property type="term" value="F:carboxypeptidase activity"/>
    <property type="evidence" value="ECO:0007669"/>
    <property type="project" value="UniProtKB-KW"/>
</dbReference>
<dbReference type="InterPro" id="IPR012338">
    <property type="entry name" value="Beta-lactam/transpept-like"/>
</dbReference>
<protein>
    <recommendedName>
        <fullName evidence="7">peptidoglycan glycosyltransferase</fullName>
        <ecNumber evidence="7">2.4.99.28</ecNumber>
    </recommendedName>
</protein>
<keyword evidence="5" id="KW-0808">Transferase</keyword>
<evidence type="ECO:0000313" key="11">
    <source>
        <dbReference type="EMBL" id="MBK1814432.1"/>
    </source>
</evidence>
<dbReference type="SUPFAM" id="SSF56601">
    <property type="entry name" value="beta-lactamase/transpeptidase-like"/>
    <property type="match status" value="1"/>
</dbReference>
<keyword evidence="3" id="KW-0378">Hydrolase</keyword>
<keyword evidence="4" id="KW-0328">Glycosyltransferase</keyword>
<feature type="domain" description="Glycosyl transferase family 51" evidence="10">
    <location>
        <begin position="81"/>
        <end position="245"/>
    </location>
</feature>
<dbReference type="EC" id="2.4.99.28" evidence="7"/>
<dbReference type="PANTHER" id="PTHR32282:SF33">
    <property type="entry name" value="PEPTIDOGLYCAN GLYCOSYLTRANSFERASE"/>
    <property type="match status" value="1"/>
</dbReference>
<feature type="transmembrane region" description="Helical" evidence="9">
    <location>
        <begin position="27"/>
        <end position="49"/>
    </location>
</feature>
<dbReference type="Pfam" id="PF00912">
    <property type="entry name" value="Transgly"/>
    <property type="match status" value="1"/>
</dbReference>
<evidence type="ECO:0000256" key="2">
    <source>
        <dbReference type="ARBA" id="ARBA00022645"/>
    </source>
</evidence>
<keyword evidence="6" id="KW-0511">Multifunctional enzyme</keyword>
<keyword evidence="9" id="KW-0472">Membrane</keyword>
<evidence type="ECO:0000256" key="3">
    <source>
        <dbReference type="ARBA" id="ARBA00022670"/>
    </source>
</evidence>
<dbReference type="GO" id="GO:0008360">
    <property type="term" value="P:regulation of cell shape"/>
    <property type="evidence" value="ECO:0007669"/>
    <property type="project" value="UniProtKB-KW"/>
</dbReference>
<evidence type="ECO:0000259" key="10">
    <source>
        <dbReference type="Pfam" id="PF00912"/>
    </source>
</evidence>
<comment type="caution">
    <text evidence="11">The sequence shown here is derived from an EMBL/GenBank/DDBJ whole genome shotgun (WGS) entry which is preliminary data.</text>
</comment>
<sequence>MSTWHPISRPAFWRRWLPEWSHLPVKIAFQLSLVGLAVFSGIAFFYFMLAMRFDMAEVAKLPAGTTFYDRKGVEISAPGGSGRKLVKRSDIPDFLVKSLRAREDARFFEHSGVDVRGLLRATVRNFKDWDFTQGASTVSMQLARNSFKMKQKSIHRKLLEIALTLRLEANYTKDEILTHYLNRIYFGAGADGIEQAANTYFGKTTSELSDGECALIVGIIRGPHIFSPFRNLDAALEQRSQTLDRLIAMGLIDKKRRDEIAAEPVKLVSEEQRATQTSYALQAVRRELDRVLDSDEIQLGGLHVYTTLDAGWQNRLEVELTRAVEDLEHEKGWTHSTEAAHVPGTEPAYIQYAAVTTETRTGATLALIGGRNYSHSRFDRTRSSRDLGSAFEPFVAAAAAERGKLVLPGKPVLTGRQIGPAEVERLAKRCGIAGPFLKTEDLFRGSVAATPLEMSIGLATLGNKGKRAKPYLIREIRDSVGEVIYTAKPELVQALSPNAASDATSVLARSGGTRCFTGATGSERDAWTLRLGPGGATAIWLGFDKPAAIAREPRLKSLLDEFVQRLGNN</sequence>
<dbReference type="InterPro" id="IPR001264">
    <property type="entry name" value="Glyco_trans_51"/>
</dbReference>
<evidence type="ECO:0000256" key="8">
    <source>
        <dbReference type="ARBA" id="ARBA00049902"/>
    </source>
</evidence>
<accession>A0A934V5Y1</accession>
<evidence type="ECO:0000256" key="5">
    <source>
        <dbReference type="ARBA" id="ARBA00022679"/>
    </source>
</evidence>
<name>A0A934V5Y1_9BACT</name>
<organism evidence="11 12">
    <name type="scientific">Luteolibacter yonseiensis</name>
    <dbReference type="NCBI Taxonomy" id="1144680"/>
    <lineage>
        <taxon>Bacteria</taxon>
        <taxon>Pseudomonadati</taxon>
        <taxon>Verrucomicrobiota</taxon>
        <taxon>Verrucomicrobiia</taxon>
        <taxon>Verrucomicrobiales</taxon>
        <taxon>Verrucomicrobiaceae</taxon>
        <taxon>Luteolibacter</taxon>
    </lineage>
</organism>
<evidence type="ECO:0000256" key="6">
    <source>
        <dbReference type="ARBA" id="ARBA00023268"/>
    </source>
</evidence>
<dbReference type="InterPro" id="IPR023346">
    <property type="entry name" value="Lysozyme-like_dom_sf"/>
</dbReference>
<dbReference type="GO" id="GO:0016020">
    <property type="term" value="C:membrane"/>
    <property type="evidence" value="ECO:0007669"/>
    <property type="project" value="UniProtKB-SubCell"/>
</dbReference>
<keyword evidence="3" id="KW-0645">Protease</keyword>
<evidence type="ECO:0000256" key="4">
    <source>
        <dbReference type="ARBA" id="ARBA00022676"/>
    </source>
</evidence>
<dbReference type="SUPFAM" id="SSF53955">
    <property type="entry name" value="Lysozyme-like"/>
    <property type="match status" value="1"/>
</dbReference>
<dbReference type="EMBL" id="JAENIK010000004">
    <property type="protein sequence ID" value="MBK1814432.1"/>
    <property type="molecule type" value="Genomic_DNA"/>
</dbReference>
<dbReference type="InterPro" id="IPR050396">
    <property type="entry name" value="Glycosyltr_51/Transpeptidase"/>
</dbReference>
<dbReference type="GO" id="GO:0030288">
    <property type="term" value="C:outer membrane-bounded periplasmic space"/>
    <property type="evidence" value="ECO:0007669"/>
    <property type="project" value="TreeGrafter"/>
</dbReference>
<dbReference type="GO" id="GO:0006508">
    <property type="term" value="P:proteolysis"/>
    <property type="evidence" value="ECO:0007669"/>
    <property type="project" value="UniProtKB-KW"/>
</dbReference>
<evidence type="ECO:0000256" key="1">
    <source>
        <dbReference type="ARBA" id="ARBA00004752"/>
    </source>
</evidence>
<dbReference type="RefSeq" id="WP_200349398.1">
    <property type="nucleotide sequence ID" value="NZ_BAABHZ010000010.1"/>
</dbReference>
<dbReference type="GO" id="GO:0071555">
    <property type="term" value="P:cell wall organization"/>
    <property type="evidence" value="ECO:0007669"/>
    <property type="project" value="UniProtKB-KW"/>
</dbReference>
<evidence type="ECO:0000256" key="9">
    <source>
        <dbReference type="SAM" id="Phobius"/>
    </source>
</evidence>
<evidence type="ECO:0000256" key="7">
    <source>
        <dbReference type="ARBA" id="ARBA00044770"/>
    </source>
</evidence>
<dbReference type="InterPro" id="IPR036950">
    <property type="entry name" value="PBP_transglycosylase"/>
</dbReference>
<dbReference type="AlphaFoldDB" id="A0A934V5Y1"/>